<comment type="caution">
    <text evidence="1">The sequence shown here is derived from an EMBL/GenBank/DDBJ whole genome shotgun (WGS) entry which is preliminary data.</text>
</comment>
<reference evidence="1 2" key="1">
    <citation type="submission" date="2018-11" db="EMBL/GenBank/DDBJ databases">
        <title>Lysobacter cryohumiis sp. nov., isolated from soil in the Tianshan Mountains, Xinjiang, China.</title>
        <authorList>
            <person name="Luo Y."/>
            <person name="Sheng H."/>
        </authorList>
    </citation>
    <scope>NUCLEOTIDE SEQUENCE [LARGE SCALE GENOMIC DNA]</scope>
    <source>
        <strain evidence="1 2">ZS60</strain>
    </source>
</reference>
<sequence length="132" mass="14781">MALELEFRRISLQPGCLGNERMRVGADGALDYSQNLAECVPGQQWNSQWQHLGQLGADELSRLSGAVLDSGLLELEQISVDESVEGGSREELDLRFGDDSWHFVVQNTRPPAFVSVTRVIRQIVADRQFRPN</sequence>
<organism evidence="1 2">
    <name type="scientific">Montanilutibacter psychrotolerans</name>
    <dbReference type="NCBI Taxonomy" id="1327343"/>
    <lineage>
        <taxon>Bacteria</taxon>
        <taxon>Pseudomonadati</taxon>
        <taxon>Pseudomonadota</taxon>
        <taxon>Gammaproteobacteria</taxon>
        <taxon>Lysobacterales</taxon>
        <taxon>Lysobacteraceae</taxon>
        <taxon>Montanilutibacter</taxon>
    </lineage>
</organism>
<keyword evidence="2" id="KW-1185">Reference proteome</keyword>
<dbReference type="RefSeq" id="WP_123086324.1">
    <property type="nucleotide sequence ID" value="NZ_RIBS01000001.1"/>
</dbReference>
<accession>A0A3M8SZS7</accession>
<gene>
    <name evidence="1" type="ORF">EER27_01930</name>
</gene>
<dbReference type="EMBL" id="RIBS01000001">
    <property type="protein sequence ID" value="RNF86205.1"/>
    <property type="molecule type" value="Genomic_DNA"/>
</dbReference>
<evidence type="ECO:0000313" key="1">
    <source>
        <dbReference type="EMBL" id="RNF86205.1"/>
    </source>
</evidence>
<proteinExistence type="predicted"/>
<evidence type="ECO:0000313" key="2">
    <source>
        <dbReference type="Proteomes" id="UP000267049"/>
    </source>
</evidence>
<dbReference type="AlphaFoldDB" id="A0A3M8SZS7"/>
<dbReference type="Proteomes" id="UP000267049">
    <property type="component" value="Unassembled WGS sequence"/>
</dbReference>
<name>A0A3M8SZS7_9GAMM</name>
<protein>
    <submittedName>
        <fullName evidence="1">Uncharacterized protein</fullName>
    </submittedName>
</protein>